<keyword evidence="2" id="KW-1185">Reference proteome</keyword>
<dbReference type="AlphaFoldDB" id="A0A9Q5VCA0"/>
<dbReference type="GeneID" id="66742186"/>
<dbReference type="EMBL" id="CP038908">
    <property type="protein sequence ID" value="QGO07317.1"/>
    <property type="molecule type" value="Genomic_DNA"/>
</dbReference>
<protein>
    <submittedName>
        <fullName evidence="1">Uncharacterized protein</fullName>
    </submittedName>
</protein>
<accession>A0A9Q5VCA0</accession>
<organism evidence="1 2">
    <name type="scientific">Piscirickettsia salmonis</name>
    <dbReference type="NCBI Taxonomy" id="1238"/>
    <lineage>
        <taxon>Bacteria</taxon>
        <taxon>Pseudomonadati</taxon>
        <taxon>Pseudomonadota</taxon>
        <taxon>Gammaproteobacteria</taxon>
        <taxon>Thiotrichales</taxon>
        <taxon>Piscirickettsiaceae</taxon>
        <taxon>Piscirickettsia</taxon>
    </lineage>
</organism>
<dbReference type="Proteomes" id="UP000422232">
    <property type="component" value="Chromosome"/>
</dbReference>
<sequence length="180" mass="20987">MQGEHSLFMFNTDLTHAQVHAHVHREGERFLRFANLLLLVFKVPNIDHDPSLLKQTLLSVRSFLLQDIFPGYTLSIGVDELLRWFSDFLKQMQIEHIECSRLLMQLSAWRQELNQLLESCFDQFISLLWDKLQSSVALSLYECYSQWLQLCDDTVQTLGNIVLDVVNRRGFPGQEQITAC</sequence>
<evidence type="ECO:0000313" key="2">
    <source>
        <dbReference type="Proteomes" id="UP000422232"/>
    </source>
</evidence>
<gene>
    <name evidence="1" type="ORF">Psal009_03260</name>
</gene>
<name>A0A9Q5VCA0_PISSA</name>
<proteinExistence type="predicted"/>
<evidence type="ECO:0000313" key="1">
    <source>
        <dbReference type="EMBL" id="QGO07317.1"/>
    </source>
</evidence>
<reference evidence="1 2" key="1">
    <citation type="submission" date="2019-04" db="EMBL/GenBank/DDBJ databases">
        <title>Complete genome sequencing of Piscirickettsia salmonis strain Psal-009.</title>
        <authorList>
            <person name="Schober I."/>
            <person name="Bunk B."/>
            <person name="Sproer C."/>
            <person name="Carril G.P."/>
            <person name="Riedel T."/>
            <person name="Flores-Herrera P.A."/>
            <person name="Nourdin-Galindo G."/>
            <person name="Marshall S.H."/>
            <person name="Overmann J."/>
        </authorList>
    </citation>
    <scope>NUCLEOTIDE SEQUENCE [LARGE SCALE GENOMIC DNA]</scope>
    <source>
        <strain evidence="1 2">Psal-009</strain>
    </source>
</reference>
<dbReference type="RefSeq" id="WP_016209294.1">
    <property type="nucleotide sequence ID" value="NZ_CP012413.1"/>
</dbReference>